<dbReference type="Proteomes" id="UP000279422">
    <property type="component" value="Unassembled WGS sequence"/>
</dbReference>
<keyword evidence="2" id="KW-0479">Metal-binding</keyword>
<dbReference type="GO" id="GO:0046872">
    <property type="term" value="F:metal ion binding"/>
    <property type="evidence" value="ECO:0007669"/>
    <property type="project" value="UniProtKB-KW"/>
</dbReference>
<dbReference type="PROSITE" id="PS51918">
    <property type="entry name" value="RADICAL_SAM"/>
    <property type="match status" value="1"/>
</dbReference>
<evidence type="ECO:0000313" key="6">
    <source>
        <dbReference type="EMBL" id="RLE08144.1"/>
    </source>
</evidence>
<organism evidence="6 7">
    <name type="scientific">Aerophobetes bacterium</name>
    <dbReference type="NCBI Taxonomy" id="2030807"/>
    <lineage>
        <taxon>Bacteria</taxon>
        <taxon>Candidatus Aerophobota</taxon>
    </lineage>
</organism>
<evidence type="ECO:0000256" key="3">
    <source>
        <dbReference type="ARBA" id="ARBA00023004"/>
    </source>
</evidence>
<dbReference type="Pfam" id="PF04055">
    <property type="entry name" value="Radical_SAM"/>
    <property type="match status" value="1"/>
</dbReference>
<name>A0A497E4D8_UNCAE</name>
<evidence type="ECO:0000256" key="1">
    <source>
        <dbReference type="ARBA" id="ARBA00022691"/>
    </source>
</evidence>
<dbReference type="CDD" id="cd01335">
    <property type="entry name" value="Radical_SAM"/>
    <property type="match status" value="1"/>
</dbReference>
<comment type="caution">
    <text evidence="6">The sequence shown here is derived from an EMBL/GenBank/DDBJ whole genome shotgun (WGS) entry which is preliminary data.</text>
</comment>
<dbReference type="GO" id="GO:0009102">
    <property type="term" value="P:biotin biosynthetic process"/>
    <property type="evidence" value="ECO:0007669"/>
    <property type="project" value="UniProtKB-UniPathway"/>
</dbReference>
<keyword evidence="4" id="KW-0411">Iron-sulfur</keyword>
<dbReference type="InterPro" id="IPR007197">
    <property type="entry name" value="rSAM"/>
</dbReference>
<dbReference type="AlphaFoldDB" id="A0A497E4D8"/>
<dbReference type="InterPro" id="IPR034422">
    <property type="entry name" value="HydE/PylB-like"/>
</dbReference>
<keyword evidence="1" id="KW-0949">S-adenosyl-L-methionine</keyword>
<sequence>MGKDDKNLYPNLEIYLLTFLLSIVLCYKIKNCDTKEDEMEYRDVLEEAKNREITKEEALLLLKEINTTQKLNELFEVASKVRDEEAKPIFKFDGFIGTITPCNTNPPCKYCSRSSGRETFSEPLTIEEIKTGAKLISETGVKRVELGGGTMPGGAGDRVIETVEAVRVVAPTLDIWINVGPSLSKDDLIQLKKLGVKEVCSSLETYNPEVFAEVKPGDSREARIRLAEEIDEVGLGLKSVMMVGIGGTSEDYVDYIFWLKGFKNLTHFPITGFRPISGTPLEKHKAALSIEVAKIGAVARLVHRKVDISFGGIMNDPQLLPLWIMAGANRAIHMGPHWHRGGKWSWRDHLPEIVVKTIGNMEFNNMLPLTTRIVKKMGMDVDVKVVSKIS</sequence>
<dbReference type="InterPro" id="IPR006638">
    <property type="entry name" value="Elp3/MiaA/NifB-like_rSAM"/>
</dbReference>
<dbReference type="SUPFAM" id="SSF102114">
    <property type="entry name" value="Radical SAM enzymes"/>
    <property type="match status" value="1"/>
</dbReference>
<proteinExistence type="predicted"/>
<dbReference type="SFLD" id="SFLDS00029">
    <property type="entry name" value="Radical_SAM"/>
    <property type="match status" value="1"/>
</dbReference>
<dbReference type="PANTHER" id="PTHR43726:SF1">
    <property type="entry name" value="BIOTIN SYNTHASE"/>
    <property type="match status" value="1"/>
</dbReference>
<keyword evidence="3" id="KW-0408">Iron</keyword>
<dbReference type="UniPathway" id="UPA00078">
    <property type="reaction ID" value="UER00162"/>
</dbReference>
<accession>A0A497E4D8</accession>
<feature type="domain" description="Radical SAM core" evidence="5">
    <location>
        <begin position="88"/>
        <end position="311"/>
    </location>
</feature>
<gene>
    <name evidence="6" type="ORF">DRJ00_06835</name>
</gene>
<dbReference type="InterPro" id="IPR013785">
    <property type="entry name" value="Aldolase_TIM"/>
</dbReference>
<dbReference type="PANTHER" id="PTHR43726">
    <property type="entry name" value="3-METHYLORNITHINE SYNTHASE"/>
    <property type="match status" value="1"/>
</dbReference>
<dbReference type="InterPro" id="IPR058240">
    <property type="entry name" value="rSAM_sf"/>
</dbReference>
<evidence type="ECO:0000256" key="2">
    <source>
        <dbReference type="ARBA" id="ARBA00022723"/>
    </source>
</evidence>
<dbReference type="SFLD" id="SFLDG01060">
    <property type="entry name" value="BATS_domain_containing"/>
    <property type="match status" value="1"/>
</dbReference>
<dbReference type="GO" id="GO:0051536">
    <property type="term" value="F:iron-sulfur cluster binding"/>
    <property type="evidence" value="ECO:0007669"/>
    <property type="project" value="UniProtKB-KW"/>
</dbReference>
<dbReference type="SMART" id="SM00729">
    <property type="entry name" value="Elp3"/>
    <property type="match status" value="1"/>
</dbReference>
<evidence type="ECO:0000259" key="5">
    <source>
        <dbReference type="PROSITE" id="PS51918"/>
    </source>
</evidence>
<evidence type="ECO:0000256" key="4">
    <source>
        <dbReference type="ARBA" id="ARBA00023014"/>
    </source>
</evidence>
<protein>
    <recommendedName>
        <fullName evidence="5">Radical SAM core domain-containing protein</fullName>
    </recommendedName>
</protein>
<dbReference type="GO" id="GO:0016740">
    <property type="term" value="F:transferase activity"/>
    <property type="evidence" value="ECO:0007669"/>
    <property type="project" value="TreeGrafter"/>
</dbReference>
<dbReference type="Gene3D" id="3.20.20.70">
    <property type="entry name" value="Aldolase class I"/>
    <property type="match status" value="1"/>
</dbReference>
<reference evidence="6 7" key="1">
    <citation type="submission" date="2018-06" db="EMBL/GenBank/DDBJ databases">
        <title>Extensive metabolic versatility and redundancy in microbially diverse, dynamic hydrothermal sediments.</title>
        <authorList>
            <person name="Dombrowski N."/>
            <person name="Teske A."/>
            <person name="Baker B.J."/>
        </authorList>
    </citation>
    <scope>NUCLEOTIDE SEQUENCE [LARGE SCALE GENOMIC DNA]</scope>
    <source>
        <strain evidence="6">B47_G16</strain>
    </source>
</reference>
<evidence type="ECO:0000313" key="7">
    <source>
        <dbReference type="Proteomes" id="UP000279422"/>
    </source>
</evidence>
<dbReference type="EMBL" id="QMPZ01000115">
    <property type="protein sequence ID" value="RLE08144.1"/>
    <property type="molecule type" value="Genomic_DNA"/>
</dbReference>